<dbReference type="InterPro" id="IPR032710">
    <property type="entry name" value="NTF2-like_dom_sf"/>
</dbReference>
<sequence>MSAALLETYYSAFNAGDKAAMLATLAPDVLHEPSQGQARVGIAAFGDFWDHMARCYREAVVDPVFMVSADGAHGSAEFKLTGTYLETDGDLPAARGQDYALRVGAFFDFADGKIARVSNHYNLNDWLGQVE</sequence>
<proteinExistence type="predicted"/>
<dbReference type="AlphaFoldDB" id="A0A975K5Q7"/>
<dbReference type="InterPro" id="IPR037401">
    <property type="entry name" value="SnoaL-like"/>
</dbReference>
<dbReference type="SUPFAM" id="SSF54427">
    <property type="entry name" value="NTF2-like"/>
    <property type="match status" value="1"/>
</dbReference>
<organism evidence="2 3">
    <name type="scientific">Sphingobium phenoxybenzoativorans</name>
    <dbReference type="NCBI Taxonomy" id="1592790"/>
    <lineage>
        <taxon>Bacteria</taxon>
        <taxon>Pseudomonadati</taxon>
        <taxon>Pseudomonadota</taxon>
        <taxon>Alphaproteobacteria</taxon>
        <taxon>Sphingomonadales</taxon>
        <taxon>Sphingomonadaceae</taxon>
        <taxon>Sphingobium</taxon>
    </lineage>
</organism>
<evidence type="ECO:0000313" key="3">
    <source>
        <dbReference type="Proteomes" id="UP000681425"/>
    </source>
</evidence>
<dbReference type="Gene3D" id="3.10.450.50">
    <property type="match status" value="1"/>
</dbReference>
<evidence type="ECO:0000313" key="2">
    <source>
        <dbReference type="EMBL" id="QUT05288.1"/>
    </source>
</evidence>
<accession>A0A975K5Q7</accession>
<feature type="domain" description="SnoaL-like" evidence="1">
    <location>
        <begin position="7"/>
        <end position="117"/>
    </location>
</feature>
<dbReference type="EMBL" id="CP073910">
    <property type="protein sequence ID" value="QUT05288.1"/>
    <property type="molecule type" value="Genomic_DNA"/>
</dbReference>
<gene>
    <name evidence="2" type="ORF">KFK14_20190</name>
</gene>
<dbReference type="RefSeq" id="WP_212608956.1">
    <property type="nucleotide sequence ID" value="NZ_CP073910.1"/>
</dbReference>
<name>A0A975K5Q7_9SPHN</name>
<keyword evidence="3" id="KW-1185">Reference proteome</keyword>
<evidence type="ECO:0000259" key="1">
    <source>
        <dbReference type="Pfam" id="PF12680"/>
    </source>
</evidence>
<dbReference type="KEGG" id="spph:KFK14_20190"/>
<dbReference type="Pfam" id="PF12680">
    <property type="entry name" value="SnoaL_2"/>
    <property type="match status" value="1"/>
</dbReference>
<protein>
    <submittedName>
        <fullName evidence="2">Nuclear transport factor 2 family protein</fullName>
    </submittedName>
</protein>
<reference evidence="2" key="1">
    <citation type="submission" date="2021-04" db="EMBL/GenBank/DDBJ databases">
        <title>Isolation of p-tert-butylphenol degrading bacteria Sphingobium phenoxybenzoativorans Tas13 from active sludge.</title>
        <authorList>
            <person name="Li Y."/>
        </authorList>
    </citation>
    <scope>NUCLEOTIDE SEQUENCE</scope>
    <source>
        <strain evidence="2">Tas13</strain>
    </source>
</reference>
<dbReference type="Proteomes" id="UP000681425">
    <property type="component" value="Chromosome"/>
</dbReference>